<evidence type="ECO:0000313" key="2">
    <source>
        <dbReference type="EMBL" id="EPS41617.1"/>
    </source>
</evidence>
<organism evidence="2 3">
    <name type="scientific">Dactylellina haptotyla (strain CBS 200.50)</name>
    <name type="common">Nematode-trapping fungus</name>
    <name type="synonym">Monacrosporium haptotylum</name>
    <dbReference type="NCBI Taxonomy" id="1284197"/>
    <lineage>
        <taxon>Eukaryota</taxon>
        <taxon>Fungi</taxon>
        <taxon>Dikarya</taxon>
        <taxon>Ascomycota</taxon>
        <taxon>Pezizomycotina</taxon>
        <taxon>Orbiliomycetes</taxon>
        <taxon>Orbiliales</taxon>
        <taxon>Orbiliaceae</taxon>
        <taxon>Dactylellina</taxon>
    </lineage>
</organism>
<feature type="region of interest" description="Disordered" evidence="1">
    <location>
        <begin position="533"/>
        <end position="571"/>
    </location>
</feature>
<dbReference type="OrthoDB" id="5275938at2759"/>
<dbReference type="STRING" id="1284197.S8C1Y3"/>
<dbReference type="AlphaFoldDB" id="S8C1Y3"/>
<keyword evidence="3" id="KW-1185">Reference proteome</keyword>
<feature type="region of interest" description="Disordered" evidence="1">
    <location>
        <begin position="75"/>
        <end position="109"/>
    </location>
</feature>
<evidence type="ECO:0000256" key="1">
    <source>
        <dbReference type="SAM" id="MobiDB-lite"/>
    </source>
</evidence>
<dbReference type="Proteomes" id="UP000015100">
    <property type="component" value="Unassembled WGS sequence"/>
</dbReference>
<gene>
    <name evidence="2" type="ORF">H072_4478</name>
</gene>
<feature type="region of interest" description="Disordered" evidence="1">
    <location>
        <begin position="671"/>
        <end position="690"/>
    </location>
</feature>
<feature type="compositionally biased region" description="Basic and acidic residues" evidence="1">
    <location>
        <begin position="86"/>
        <end position="100"/>
    </location>
</feature>
<reference evidence="3" key="2">
    <citation type="submission" date="2013-04" db="EMBL/GenBank/DDBJ databases">
        <title>Genomic mechanisms accounting for the adaptation to parasitism in nematode-trapping fungi.</title>
        <authorList>
            <person name="Ahren D.G."/>
        </authorList>
    </citation>
    <scope>NUCLEOTIDE SEQUENCE [LARGE SCALE GENOMIC DNA]</scope>
    <source>
        <strain evidence="3">CBS 200.50</strain>
    </source>
</reference>
<proteinExistence type="predicted"/>
<name>S8C1Y3_DACHA</name>
<feature type="compositionally biased region" description="Polar residues" evidence="1">
    <location>
        <begin position="181"/>
        <end position="192"/>
    </location>
</feature>
<evidence type="ECO:0000313" key="3">
    <source>
        <dbReference type="Proteomes" id="UP000015100"/>
    </source>
</evidence>
<sequence length="997" mass="112585">MAAKKKKGILRASEAKKKKKKISESSEVPQIDLSGHIDTLVCVPDQKPIPSQVELETDDLRQGDLKQTERRLTTLAASLDEPNDNLSERKPGPEVCRKDNPLPPETHSPYNKMSFWGDLGKNWAEATKKASENMRKIQEEFETDGLDTRRSLRERSTASKDVVRVERIVSEYIPSRIERALSTSTESDSIANPPTPMDSSRDLTVSPRLDTTSSPQTISQDITENIIYITEDGNYCLQVVSGCCHHKFIVSKTIISHASEKLRSEIQKAAGHPLFGDMKLLKITEGSPEAWNVILQILHFCMDESFFNLDVRIITEITAICTRYALQNPLMTWVRLWLQQNSTKLWESDFEDWIFPAIEFGTLKDEVEKFTQLLSDQCSALSDCGTRISRSGVLIRTECWPQSFLDSVLKMRLGKIESLLEKLGFFSDFFLKDEETLRQNCTDEACISLAYGSISRSLSKSRLLDIRNGEQYAISLTWHDTVDAILDDQFAKYHPEPSQLIEIPTPGINNSSKPETATIWSIATTVVVPTENIGPPRISKPPPTFEEEVYPTCYSPESPGWGSAENTDEYPESSVVDIASDIADQISVVAESESYNSDIEEAEKSEPNNGPIHSCEKSHPPPAPPKKKKENTQELETNCLKVDAAKISRPPSIVSFKSIWPADIDSIASRRAKDPNFQPPPARSLSHTPNSTCDLRNSIRQSLGSIVFTISESSECSLNVLHQNTTFQYRVSQSILNHSSKLLAQETVPHTKDVVELLALQESKVLLDVDPDAMHRVLKLLHFDAGEDDFDIEFNDLRQVAIICKRFELQRALRSWTRVWMDQQYENATEPGNEDWLFISDVLDDSREVESLISDLSEECSAISDCDSYLLRDGVLVSTELWPEKHIKAVFKRRQSQVENIVNSLRMFLQSFLTDESRLQSLCNDENCIDIAYESLLRSVRKLGLWHLLNYGEEWYGSLIDLKSKIASIEFNTLATVGLEHQCSMGNLEVELSNLVF</sequence>
<feature type="region of interest" description="Disordered" evidence="1">
    <location>
        <begin position="1"/>
        <end position="37"/>
    </location>
</feature>
<feature type="region of interest" description="Disordered" evidence="1">
    <location>
        <begin position="591"/>
        <end position="633"/>
    </location>
</feature>
<dbReference type="EMBL" id="AQGS01000231">
    <property type="protein sequence ID" value="EPS41617.1"/>
    <property type="molecule type" value="Genomic_DNA"/>
</dbReference>
<feature type="region of interest" description="Disordered" evidence="1">
    <location>
        <begin position="180"/>
        <end position="216"/>
    </location>
</feature>
<accession>S8C1Y3</accession>
<comment type="caution">
    <text evidence="2">The sequence shown here is derived from an EMBL/GenBank/DDBJ whole genome shotgun (WGS) entry which is preliminary data.</text>
</comment>
<protein>
    <submittedName>
        <fullName evidence="2">Uncharacterized protein</fullName>
    </submittedName>
</protein>
<reference evidence="2 3" key="1">
    <citation type="journal article" date="2013" name="PLoS Genet.">
        <title>Genomic mechanisms accounting for the adaptation to parasitism in nematode-trapping fungi.</title>
        <authorList>
            <person name="Meerupati T."/>
            <person name="Andersson K.M."/>
            <person name="Friman E."/>
            <person name="Kumar D."/>
            <person name="Tunlid A."/>
            <person name="Ahren D."/>
        </authorList>
    </citation>
    <scope>NUCLEOTIDE SEQUENCE [LARGE SCALE GENOMIC DNA]</scope>
    <source>
        <strain evidence="2 3">CBS 200.50</strain>
    </source>
</reference>
<dbReference type="HOGENOM" id="CLU_300345_0_0_1"/>